<dbReference type="PANTHER" id="PTHR11717:SF7">
    <property type="entry name" value="LOW MOLECULAR WEIGHT PHOSPHOTYROSINE PROTEIN PHOSPHATASE"/>
    <property type="match status" value="1"/>
</dbReference>
<evidence type="ECO:0000256" key="5">
    <source>
        <dbReference type="PIRSR" id="PIRSR617867-1"/>
    </source>
</evidence>
<evidence type="ECO:0000313" key="7">
    <source>
        <dbReference type="EMBL" id="SMX88360.1"/>
    </source>
</evidence>
<dbReference type="AlphaFoldDB" id="A0A2H1JLK1"/>
<reference evidence="8" key="1">
    <citation type="submission" date="2017-03" db="EMBL/GenBank/DDBJ databases">
        <authorList>
            <person name="Monnet C."/>
        </authorList>
    </citation>
    <scope>NUCLEOTIDE SEQUENCE [LARGE SCALE GENOMIC DNA]</scope>
    <source>
        <strain evidence="8">P10</strain>
    </source>
</reference>
<feature type="active site" description="Nucleophile" evidence="5">
    <location>
        <position position="11"/>
    </location>
</feature>
<dbReference type="RefSeq" id="WP_101643512.1">
    <property type="nucleotide sequence ID" value="NZ_FXZE01000008.1"/>
</dbReference>
<dbReference type="Pfam" id="PF01451">
    <property type="entry name" value="LMWPc"/>
    <property type="match status" value="1"/>
</dbReference>
<organism evidence="7 8">
    <name type="scientific">Brevibacterium antiquum</name>
    <dbReference type="NCBI Taxonomy" id="234835"/>
    <lineage>
        <taxon>Bacteria</taxon>
        <taxon>Bacillati</taxon>
        <taxon>Actinomycetota</taxon>
        <taxon>Actinomycetes</taxon>
        <taxon>Micrococcales</taxon>
        <taxon>Brevibacteriaceae</taxon>
        <taxon>Brevibacterium</taxon>
    </lineage>
</organism>
<name>A0A2H1JLK1_9MICO</name>
<feature type="active site" evidence="5">
    <location>
        <position position="17"/>
    </location>
</feature>
<feature type="domain" description="Phosphotyrosine protein phosphatase I" evidence="6">
    <location>
        <begin position="5"/>
        <end position="184"/>
    </location>
</feature>
<keyword evidence="8" id="KW-1185">Reference proteome</keyword>
<keyword evidence="3 7" id="KW-0378">Hydrolase</keyword>
<dbReference type="InterPro" id="IPR023485">
    <property type="entry name" value="Ptyr_pPase"/>
</dbReference>
<keyword evidence="4" id="KW-0904">Protein phosphatase</keyword>
<comment type="similarity">
    <text evidence="1">Belongs to the low molecular weight phosphotyrosine protein phosphatase family.</text>
</comment>
<dbReference type="InterPro" id="IPR017867">
    <property type="entry name" value="Tyr_phospatase_low_mol_wt"/>
</dbReference>
<gene>
    <name evidence="7" type="ORF">BANT10_02145</name>
</gene>
<dbReference type="Gene3D" id="3.40.50.2300">
    <property type="match status" value="1"/>
</dbReference>
<protein>
    <recommendedName>
        <fullName evidence="2">protein-tyrosine-phosphatase</fullName>
        <ecNumber evidence="2">3.1.3.48</ecNumber>
    </recommendedName>
</protein>
<evidence type="ECO:0000256" key="3">
    <source>
        <dbReference type="ARBA" id="ARBA00022801"/>
    </source>
</evidence>
<dbReference type="PANTHER" id="PTHR11717">
    <property type="entry name" value="LOW MOLECULAR WEIGHT PROTEIN TYROSINE PHOSPHATASE"/>
    <property type="match status" value="1"/>
</dbReference>
<evidence type="ECO:0000313" key="8">
    <source>
        <dbReference type="Proteomes" id="UP000234342"/>
    </source>
</evidence>
<evidence type="ECO:0000259" key="6">
    <source>
        <dbReference type="SMART" id="SM00226"/>
    </source>
</evidence>
<dbReference type="EC" id="3.1.3.48" evidence="2"/>
<evidence type="ECO:0000256" key="2">
    <source>
        <dbReference type="ARBA" id="ARBA00013064"/>
    </source>
</evidence>
<dbReference type="SUPFAM" id="SSF52788">
    <property type="entry name" value="Phosphotyrosine protein phosphatases I"/>
    <property type="match status" value="1"/>
</dbReference>
<dbReference type="Proteomes" id="UP000234342">
    <property type="component" value="Unassembled WGS sequence"/>
</dbReference>
<evidence type="ECO:0000256" key="4">
    <source>
        <dbReference type="ARBA" id="ARBA00022912"/>
    </source>
</evidence>
<accession>A0A2H1JLK1</accession>
<dbReference type="GO" id="GO:0004725">
    <property type="term" value="F:protein tyrosine phosphatase activity"/>
    <property type="evidence" value="ECO:0007669"/>
    <property type="project" value="UniProtKB-EC"/>
</dbReference>
<dbReference type="SMART" id="SM00226">
    <property type="entry name" value="LMWPc"/>
    <property type="match status" value="1"/>
</dbReference>
<dbReference type="PRINTS" id="PR00719">
    <property type="entry name" value="LMWPTPASE"/>
</dbReference>
<dbReference type="EMBL" id="FXZE01000008">
    <property type="protein sequence ID" value="SMX88360.1"/>
    <property type="molecule type" value="Genomic_DNA"/>
</dbReference>
<evidence type="ECO:0000256" key="1">
    <source>
        <dbReference type="ARBA" id="ARBA00011063"/>
    </source>
</evidence>
<dbReference type="InterPro" id="IPR036196">
    <property type="entry name" value="Ptyr_pPase_sf"/>
</dbReference>
<sequence length="189" mass="20791">MNSAFRVLMVCTGNICRSPFAERLLHREFDYLAPGEFSVSSAGTHAVDGSPVQPEVLRLAAKRGIDMEGFTARSLEPSMIQEADLVLVMDRGHRRDVVMKAPKALRKTFTLREFARILPGVPPERSAAPAGRWHSLSALAPRYRNTPIGSAADDDVVDPVARSMKVYEQMDAQIISAIVSIVNWEARSG</sequence>
<dbReference type="InterPro" id="IPR050438">
    <property type="entry name" value="LMW_PTPase"/>
</dbReference>
<proteinExistence type="inferred from homology"/>